<dbReference type="PANTHER" id="PTHR22574">
    <property type="match status" value="1"/>
</dbReference>
<dbReference type="GO" id="GO:0005634">
    <property type="term" value="C:nucleus"/>
    <property type="evidence" value="ECO:0007669"/>
    <property type="project" value="TreeGrafter"/>
</dbReference>
<reference evidence="4" key="1">
    <citation type="submission" date="2025-08" db="UniProtKB">
        <authorList>
            <consortium name="Ensembl"/>
        </authorList>
    </citation>
    <scope>IDENTIFICATION</scope>
</reference>
<evidence type="ECO:0000259" key="3">
    <source>
        <dbReference type="Pfam" id="PF12480"/>
    </source>
</evidence>
<protein>
    <recommendedName>
        <fullName evidence="3">Golgi associated RAB2 interactor protein-like Rab2B-binding domain-containing protein</fullName>
    </recommendedName>
</protein>
<accession>A0A8D0HI53</accession>
<dbReference type="Ensembl" id="ENSSPUT00000025722.1">
    <property type="protein sequence ID" value="ENSSPUP00000024118.1"/>
    <property type="gene ID" value="ENSSPUG00000018470.1"/>
</dbReference>
<dbReference type="AlphaFoldDB" id="A0A8D0HI53"/>
<feature type="domain" description="Golgi associated RAB2 interactor protein-like Rab2B-binding" evidence="3">
    <location>
        <begin position="114"/>
        <end position="176"/>
    </location>
</feature>
<dbReference type="GeneTree" id="ENSGT00940000162770"/>
<evidence type="ECO:0000313" key="5">
    <source>
        <dbReference type="Proteomes" id="UP000694392"/>
    </source>
</evidence>
<dbReference type="PANTHER" id="PTHR22574:SF2">
    <property type="entry name" value="GOLGI-ASSOCIATED RAB2 INTERACTOR PROTEIN 3"/>
    <property type="match status" value="1"/>
</dbReference>
<dbReference type="Proteomes" id="UP000694392">
    <property type="component" value="Unplaced"/>
</dbReference>
<dbReference type="InterPro" id="IPR022168">
    <property type="entry name" value="GARIL-like_Rab2B-bd"/>
</dbReference>
<name>A0A8D0HI53_SPHPU</name>
<keyword evidence="5" id="KW-1185">Reference proteome</keyword>
<feature type="region of interest" description="Disordered" evidence="2">
    <location>
        <begin position="182"/>
        <end position="205"/>
    </location>
</feature>
<evidence type="ECO:0000256" key="2">
    <source>
        <dbReference type="SAM" id="MobiDB-lite"/>
    </source>
</evidence>
<sequence>MAHQCTIAARPALSASAKGLFNTSMGPLQRQLRRGEYDLFRFAPMFESDFIQISKRGEVIDVHNRVRMVTVGVASTSPVLLVPNVLLLARPAVSPEEQASPRMAKLRQAPHAKTLELTRLLPLRFVKISIHEAEKQQLRLKLASGRSFYLQLCPASDTREDLFDYWVKIIHLLRPASEGSLVGQDRAAGDPGGPLAPDTGQDRAQVSPTHMHSVAVRGWAVGHHTSREC</sequence>
<evidence type="ECO:0000313" key="4">
    <source>
        <dbReference type="Ensembl" id="ENSSPUP00000024118.1"/>
    </source>
</evidence>
<reference evidence="4" key="2">
    <citation type="submission" date="2025-09" db="UniProtKB">
        <authorList>
            <consortium name="Ensembl"/>
        </authorList>
    </citation>
    <scope>IDENTIFICATION</scope>
</reference>
<comment type="similarity">
    <text evidence="1">Belongs to the GARIN family.</text>
</comment>
<organism evidence="4 5">
    <name type="scientific">Sphenodon punctatus</name>
    <name type="common">Tuatara</name>
    <name type="synonym">Hatteria punctata</name>
    <dbReference type="NCBI Taxonomy" id="8508"/>
    <lineage>
        <taxon>Eukaryota</taxon>
        <taxon>Metazoa</taxon>
        <taxon>Chordata</taxon>
        <taxon>Craniata</taxon>
        <taxon>Vertebrata</taxon>
        <taxon>Euteleostomi</taxon>
        <taxon>Lepidosauria</taxon>
        <taxon>Sphenodontia</taxon>
        <taxon>Sphenodontidae</taxon>
        <taxon>Sphenodon</taxon>
    </lineage>
</organism>
<proteinExistence type="inferred from homology"/>
<dbReference type="Pfam" id="PF12480">
    <property type="entry name" value="GARIL_Rab2_bd"/>
    <property type="match status" value="1"/>
</dbReference>
<evidence type="ECO:0000256" key="1">
    <source>
        <dbReference type="ARBA" id="ARBA00038379"/>
    </source>
</evidence>